<sequence length="112" mass="11935">GVDWFPPSRAPVRGGDGDGEEGPHGPGALRRADQGGGHRRVAAEGAHPARRRRADRRRLALRRGPPGRGPQRRRGRRGAAGRRPDPGRRAVHEDHDGGGEGRHGDGRHAGAV</sequence>
<reference evidence="2" key="1">
    <citation type="submission" date="2020-02" db="EMBL/GenBank/DDBJ databases">
        <authorList>
            <person name="Meier V. D."/>
        </authorList>
    </citation>
    <scope>NUCLEOTIDE SEQUENCE</scope>
    <source>
        <strain evidence="2">AVDCRST_MAG19</strain>
    </source>
</reference>
<name>A0A6J4VUT4_9BACT</name>
<protein>
    <submittedName>
        <fullName evidence="2">Uncharacterized protein</fullName>
    </submittedName>
</protein>
<feature type="region of interest" description="Disordered" evidence="1">
    <location>
        <begin position="1"/>
        <end position="112"/>
    </location>
</feature>
<evidence type="ECO:0000256" key="1">
    <source>
        <dbReference type="SAM" id="MobiDB-lite"/>
    </source>
</evidence>
<proteinExistence type="predicted"/>
<feature type="compositionally biased region" description="Basic residues" evidence="1">
    <location>
        <begin position="70"/>
        <end position="80"/>
    </location>
</feature>
<feature type="non-terminal residue" evidence="2">
    <location>
        <position position="1"/>
    </location>
</feature>
<dbReference type="EMBL" id="CADCWL010000252">
    <property type="protein sequence ID" value="CAA9585620.1"/>
    <property type="molecule type" value="Genomic_DNA"/>
</dbReference>
<dbReference type="AlphaFoldDB" id="A0A6J4VUT4"/>
<feature type="compositionally biased region" description="Basic residues" evidence="1">
    <location>
        <begin position="48"/>
        <end position="61"/>
    </location>
</feature>
<accession>A0A6J4VUT4</accession>
<feature type="non-terminal residue" evidence="2">
    <location>
        <position position="112"/>
    </location>
</feature>
<organism evidence="2">
    <name type="scientific">uncultured Thermomicrobiales bacterium</name>
    <dbReference type="NCBI Taxonomy" id="1645740"/>
    <lineage>
        <taxon>Bacteria</taxon>
        <taxon>Pseudomonadati</taxon>
        <taxon>Thermomicrobiota</taxon>
        <taxon>Thermomicrobia</taxon>
        <taxon>Thermomicrobiales</taxon>
        <taxon>environmental samples</taxon>
    </lineage>
</organism>
<feature type="compositionally biased region" description="Basic and acidic residues" evidence="1">
    <location>
        <begin position="82"/>
        <end position="112"/>
    </location>
</feature>
<gene>
    <name evidence="2" type="ORF">AVDCRST_MAG19-4599</name>
</gene>
<evidence type="ECO:0000313" key="2">
    <source>
        <dbReference type="EMBL" id="CAA9585620.1"/>
    </source>
</evidence>